<feature type="chain" id="PRO_5030741073" description="Lipase domain-containing protein" evidence="5">
    <location>
        <begin position="18"/>
        <end position="239"/>
    </location>
</feature>
<evidence type="ECO:0000256" key="3">
    <source>
        <dbReference type="ARBA" id="ARBA00022525"/>
    </source>
</evidence>
<dbReference type="EMBL" id="OC011707">
    <property type="protein sequence ID" value="CAD7268125.1"/>
    <property type="molecule type" value="Genomic_DNA"/>
</dbReference>
<evidence type="ECO:0000259" key="6">
    <source>
        <dbReference type="Pfam" id="PF00151"/>
    </source>
</evidence>
<evidence type="ECO:0000313" key="7">
    <source>
        <dbReference type="EMBL" id="CAD7268125.1"/>
    </source>
</evidence>
<dbReference type="InterPro" id="IPR000734">
    <property type="entry name" value="TAG_lipase"/>
</dbReference>
<dbReference type="InterPro" id="IPR029058">
    <property type="entry name" value="AB_hydrolase_fold"/>
</dbReference>
<comment type="similarity">
    <text evidence="2 4">Belongs to the AB hydrolase superfamily. Lipase family.</text>
</comment>
<dbReference type="GO" id="GO:0017171">
    <property type="term" value="F:serine hydrolase activity"/>
    <property type="evidence" value="ECO:0007669"/>
    <property type="project" value="TreeGrafter"/>
</dbReference>
<accession>A0A7R9B8B5</accession>
<dbReference type="GO" id="GO:0016298">
    <property type="term" value="F:lipase activity"/>
    <property type="evidence" value="ECO:0007669"/>
    <property type="project" value="InterPro"/>
</dbReference>
<feature type="domain" description="Lipase" evidence="6">
    <location>
        <begin position="87"/>
        <end position="231"/>
    </location>
</feature>
<gene>
    <name evidence="7" type="ORF">TSIB3V08_LOCUS12127</name>
</gene>
<sequence>MHLLLLLASSVLPILSGIRSETVVSATRTGLSRVGVDSREGRYRPPLPMHVMGTRDTGIVHSAFGAQTTGLVHPGSRPKKAGFMGLTKKSREQKLESIKFLLYTNDTEAPLKIDVDRSLSAVDTKLDTKVLIHGWHGSPSNYKSIIAAYLARGNVNVIAVDWGSLSMNMDYSASKADTEVTGIRVAQLLDNLADKGLNLSRVNCVGHSLGGQTAGVVGDRVTKGVLGMITGEWENTEII</sequence>
<dbReference type="PANTHER" id="PTHR11610">
    <property type="entry name" value="LIPASE"/>
    <property type="match status" value="1"/>
</dbReference>
<keyword evidence="3" id="KW-0964">Secreted</keyword>
<dbReference type="PANTHER" id="PTHR11610:SF173">
    <property type="entry name" value="LIPASE DOMAIN-CONTAINING PROTEIN-RELATED"/>
    <property type="match status" value="1"/>
</dbReference>
<evidence type="ECO:0000256" key="5">
    <source>
        <dbReference type="SAM" id="SignalP"/>
    </source>
</evidence>
<dbReference type="GO" id="GO:0016042">
    <property type="term" value="P:lipid catabolic process"/>
    <property type="evidence" value="ECO:0007669"/>
    <property type="project" value="TreeGrafter"/>
</dbReference>
<name>A0A7R9B8B5_TIMSH</name>
<comment type="subcellular location">
    <subcellularLocation>
        <location evidence="1">Secreted</location>
    </subcellularLocation>
</comment>
<dbReference type="GO" id="GO:0005615">
    <property type="term" value="C:extracellular space"/>
    <property type="evidence" value="ECO:0007669"/>
    <property type="project" value="TreeGrafter"/>
</dbReference>
<feature type="signal peptide" evidence="5">
    <location>
        <begin position="1"/>
        <end position="17"/>
    </location>
</feature>
<keyword evidence="5" id="KW-0732">Signal</keyword>
<organism evidence="7">
    <name type="scientific">Timema shepardi</name>
    <name type="common">Walking stick</name>
    <dbReference type="NCBI Taxonomy" id="629360"/>
    <lineage>
        <taxon>Eukaryota</taxon>
        <taxon>Metazoa</taxon>
        <taxon>Ecdysozoa</taxon>
        <taxon>Arthropoda</taxon>
        <taxon>Hexapoda</taxon>
        <taxon>Insecta</taxon>
        <taxon>Pterygota</taxon>
        <taxon>Neoptera</taxon>
        <taxon>Polyneoptera</taxon>
        <taxon>Phasmatodea</taxon>
        <taxon>Timematodea</taxon>
        <taxon>Timematoidea</taxon>
        <taxon>Timematidae</taxon>
        <taxon>Timema</taxon>
    </lineage>
</organism>
<protein>
    <recommendedName>
        <fullName evidence="6">Lipase domain-containing protein</fullName>
    </recommendedName>
</protein>
<evidence type="ECO:0000256" key="1">
    <source>
        <dbReference type="ARBA" id="ARBA00004613"/>
    </source>
</evidence>
<evidence type="ECO:0000256" key="2">
    <source>
        <dbReference type="ARBA" id="ARBA00010701"/>
    </source>
</evidence>
<dbReference type="Pfam" id="PF00151">
    <property type="entry name" value="Lipase"/>
    <property type="match status" value="1"/>
</dbReference>
<dbReference type="AlphaFoldDB" id="A0A7R9B8B5"/>
<dbReference type="Gene3D" id="3.40.50.1820">
    <property type="entry name" value="alpha/beta hydrolase"/>
    <property type="match status" value="1"/>
</dbReference>
<proteinExistence type="inferred from homology"/>
<reference evidence="7" key="1">
    <citation type="submission" date="2020-11" db="EMBL/GenBank/DDBJ databases">
        <authorList>
            <person name="Tran Van P."/>
        </authorList>
    </citation>
    <scope>NUCLEOTIDE SEQUENCE</scope>
</reference>
<evidence type="ECO:0000256" key="4">
    <source>
        <dbReference type="RuleBase" id="RU004262"/>
    </source>
</evidence>
<dbReference type="InterPro" id="IPR013818">
    <property type="entry name" value="Lipase"/>
</dbReference>
<dbReference type="SUPFAM" id="SSF53474">
    <property type="entry name" value="alpha/beta-Hydrolases"/>
    <property type="match status" value="1"/>
</dbReference>